<name>C6C1B9_MARSD</name>
<sequence length="85" mass="9642">MTYTYSGVELEERTCPHCGEELSPWIAPPESGWGVIVVCNNNKCPHYVGSDCDIVNKRDDSNLGCRYAENPDNKYTPFNLLAWTR</sequence>
<evidence type="ECO:0000313" key="1">
    <source>
        <dbReference type="EMBL" id="ACS79282.1"/>
    </source>
</evidence>
<evidence type="ECO:0000313" key="2">
    <source>
        <dbReference type="Proteomes" id="UP000002601"/>
    </source>
</evidence>
<accession>C6C1B9</accession>
<dbReference type="KEGG" id="dsa:Desal_1219"/>
<organism evidence="1 2">
    <name type="scientific">Maridesulfovibrio salexigens (strain ATCC 14822 / DSM 2638 / NCIMB 8403 / VKM B-1763)</name>
    <name type="common">Desulfovibrio salexigens</name>
    <dbReference type="NCBI Taxonomy" id="526222"/>
    <lineage>
        <taxon>Bacteria</taxon>
        <taxon>Pseudomonadati</taxon>
        <taxon>Thermodesulfobacteriota</taxon>
        <taxon>Desulfovibrionia</taxon>
        <taxon>Desulfovibrionales</taxon>
        <taxon>Desulfovibrionaceae</taxon>
        <taxon>Maridesulfovibrio</taxon>
    </lineage>
</organism>
<reference evidence="1 2" key="1">
    <citation type="submission" date="2009-06" db="EMBL/GenBank/DDBJ databases">
        <title>Complete sequence of Desulfovibrio salexigens DSM 2638.</title>
        <authorList>
            <consortium name="US DOE Joint Genome Institute"/>
            <person name="Lucas S."/>
            <person name="Copeland A."/>
            <person name="Lapidus A."/>
            <person name="Glavina del Rio T."/>
            <person name="Tice H."/>
            <person name="Bruce D."/>
            <person name="Goodwin L."/>
            <person name="Pitluck S."/>
            <person name="Munk A.C."/>
            <person name="Brettin T."/>
            <person name="Detter J.C."/>
            <person name="Han C."/>
            <person name="Tapia R."/>
            <person name="Larimer F."/>
            <person name="Land M."/>
            <person name="Hauser L."/>
            <person name="Kyrpides N."/>
            <person name="Anderson I."/>
            <person name="Wall J.D."/>
            <person name="Arkin A.P."/>
            <person name="Dehal P."/>
            <person name="Chivian D."/>
            <person name="Giles B."/>
            <person name="Hazen T.C."/>
        </authorList>
    </citation>
    <scope>NUCLEOTIDE SEQUENCE [LARGE SCALE GENOMIC DNA]</scope>
    <source>
        <strain evidence="2">ATCC 14822 / DSM 2638 / NCIMB 8403 / VKM B-1763</strain>
    </source>
</reference>
<keyword evidence="2" id="KW-1185">Reference proteome</keyword>
<dbReference type="eggNOG" id="ENOG5031CIK">
    <property type="taxonomic scope" value="Bacteria"/>
</dbReference>
<dbReference type="AlphaFoldDB" id="C6C1B9"/>
<dbReference type="RefSeq" id="WP_015851100.1">
    <property type="nucleotide sequence ID" value="NC_012881.1"/>
</dbReference>
<dbReference type="STRING" id="526222.Desal_1219"/>
<dbReference type="EMBL" id="CP001649">
    <property type="protein sequence ID" value="ACS79282.1"/>
    <property type="molecule type" value="Genomic_DNA"/>
</dbReference>
<dbReference type="HOGENOM" id="CLU_2507234_0_0_7"/>
<dbReference type="Proteomes" id="UP000002601">
    <property type="component" value="Chromosome"/>
</dbReference>
<protein>
    <submittedName>
        <fullName evidence="1">Uncharacterized protein</fullName>
    </submittedName>
</protein>
<gene>
    <name evidence="1" type="ordered locus">Desal_1219</name>
</gene>
<proteinExistence type="predicted"/>